<keyword evidence="7" id="KW-0413">Isomerase</keyword>
<feature type="domain" description="Lycopene cyclase" evidence="9">
    <location>
        <begin position="2"/>
        <end position="94"/>
    </location>
</feature>
<comment type="subcellular location">
    <subcellularLocation>
        <location evidence="1">Membrane</location>
        <topology evidence="1">Multi-pass membrane protein</topology>
    </subcellularLocation>
</comment>
<feature type="transmembrane region" description="Helical" evidence="8">
    <location>
        <begin position="205"/>
        <end position="223"/>
    </location>
</feature>
<keyword evidence="6 8" id="KW-0472">Membrane</keyword>
<dbReference type="InterPro" id="IPR017825">
    <property type="entry name" value="Lycopene_cyclase_dom"/>
</dbReference>
<evidence type="ECO:0000256" key="6">
    <source>
        <dbReference type="ARBA" id="ARBA00023136"/>
    </source>
</evidence>
<feature type="transmembrane region" description="Helical" evidence="8">
    <location>
        <begin position="132"/>
        <end position="149"/>
    </location>
</feature>
<dbReference type="RefSeq" id="WP_106153860.1">
    <property type="nucleotide sequence ID" value="NZ_PVTS01000013.1"/>
</dbReference>
<dbReference type="Proteomes" id="UP000252733">
    <property type="component" value="Unassembled WGS sequence"/>
</dbReference>
<proteinExistence type="predicted"/>
<organism evidence="10 11">
    <name type="scientific">Marinilabilia salmonicolor</name>
    <dbReference type="NCBI Taxonomy" id="989"/>
    <lineage>
        <taxon>Bacteria</taxon>
        <taxon>Pseudomonadati</taxon>
        <taxon>Bacteroidota</taxon>
        <taxon>Bacteroidia</taxon>
        <taxon>Marinilabiliales</taxon>
        <taxon>Marinilabiliaceae</taxon>
        <taxon>Marinilabilia</taxon>
    </lineage>
</organism>
<feature type="domain" description="Lycopene cyclase" evidence="9">
    <location>
        <begin position="127"/>
        <end position="222"/>
    </location>
</feature>
<evidence type="ECO:0000256" key="7">
    <source>
        <dbReference type="ARBA" id="ARBA00023235"/>
    </source>
</evidence>
<feature type="transmembrane region" description="Helical" evidence="8">
    <location>
        <begin position="77"/>
        <end position="98"/>
    </location>
</feature>
<keyword evidence="5 8" id="KW-1133">Transmembrane helix</keyword>
<keyword evidence="4" id="KW-0125">Carotenoid biosynthesis</keyword>
<feature type="transmembrane region" description="Helical" evidence="8">
    <location>
        <begin position="6"/>
        <end position="21"/>
    </location>
</feature>
<dbReference type="OrthoDB" id="5195186at2"/>
<evidence type="ECO:0000313" key="11">
    <source>
        <dbReference type="Proteomes" id="UP000252733"/>
    </source>
</evidence>
<evidence type="ECO:0000256" key="5">
    <source>
        <dbReference type="ARBA" id="ARBA00022989"/>
    </source>
</evidence>
<accession>A0A2T0XDR0</accession>
<evidence type="ECO:0000259" key="9">
    <source>
        <dbReference type="Pfam" id="PF18916"/>
    </source>
</evidence>
<evidence type="ECO:0000256" key="2">
    <source>
        <dbReference type="ARBA" id="ARBA00004829"/>
    </source>
</evidence>
<dbReference type="GO" id="GO:0045436">
    <property type="term" value="F:lycopene beta cyclase activity"/>
    <property type="evidence" value="ECO:0007669"/>
    <property type="project" value="UniProtKB-ARBA"/>
</dbReference>
<feature type="transmembrane region" description="Helical" evidence="8">
    <location>
        <begin position="110"/>
        <end position="126"/>
    </location>
</feature>
<name>A0A2T0XDR0_9BACT</name>
<dbReference type="GO" id="GO:0016872">
    <property type="term" value="F:intramolecular lyase activity"/>
    <property type="evidence" value="ECO:0007669"/>
    <property type="project" value="InterPro"/>
</dbReference>
<feature type="transmembrane region" description="Helical" evidence="8">
    <location>
        <begin position="161"/>
        <end position="180"/>
    </location>
</feature>
<dbReference type="EMBL" id="QPIZ01000014">
    <property type="protein sequence ID" value="RCW32678.1"/>
    <property type="molecule type" value="Genomic_DNA"/>
</dbReference>
<keyword evidence="3 8" id="KW-0812">Transmembrane</keyword>
<dbReference type="GO" id="GO:0016117">
    <property type="term" value="P:carotenoid biosynthetic process"/>
    <property type="evidence" value="ECO:0007669"/>
    <property type="project" value="UniProtKB-KW"/>
</dbReference>
<sequence>MSTYLIINILVVIIPFLFSFDKKVAFFRIWKYFIPAMLITGAGFILWDILFTHIGVWGFNEVHLNGIKIVNLPMEEWLFFVTVPYAVVFTYRVLNVWLPMKKHPEMQRTISYALIIVFATATVLYYDRIYSVVTFSLAALFVLVTEWLLRTDYLLHFYRTYLIALLPFLITNGILTGFGLDEPVVWYNDSMNSAIRIGTIPIEDVAYGFVLIGLNIALLEWFVPGTASTPKLSDTKKKKSH</sequence>
<dbReference type="Pfam" id="PF18916">
    <property type="entry name" value="Lycopene_cyc"/>
    <property type="match status" value="2"/>
</dbReference>
<comment type="caution">
    <text evidence="10">The sequence shown here is derived from an EMBL/GenBank/DDBJ whole genome shotgun (WGS) entry which is preliminary data.</text>
</comment>
<gene>
    <name evidence="10" type="ORF">DFO77_1143</name>
</gene>
<comment type="pathway">
    <text evidence="2">Carotenoid biosynthesis.</text>
</comment>
<dbReference type="AlphaFoldDB" id="A0A2T0XDR0"/>
<evidence type="ECO:0000256" key="8">
    <source>
        <dbReference type="SAM" id="Phobius"/>
    </source>
</evidence>
<evidence type="ECO:0000256" key="4">
    <source>
        <dbReference type="ARBA" id="ARBA00022746"/>
    </source>
</evidence>
<reference evidence="10 11" key="1">
    <citation type="submission" date="2018-07" db="EMBL/GenBank/DDBJ databases">
        <title>Freshwater and sediment microbial communities from various areas in North America, analyzing microbe dynamics in response to fracking.</title>
        <authorList>
            <person name="Lamendella R."/>
        </authorList>
    </citation>
    <scope>NUCLEOTIDE SEQUENCE [LARGE SCALE GENOMIC DNA]</scope>
    <source>
        <strain evidence="10 11">160A</strain>
    </source>
</reference>
<protein>
    <submittedName>
        <fullName evidence="10">Lycopene cyclase domain-containing protein</fullName>
    </submittedName>
</protein>
<feature type="transmembrane region" description="Helical" evidence="8">
    <location>
        <begin position="33"/>
        <end position="57"/>
    </location>
</feature>
<dbReference type="GO" id="GO:0016020">
    <property type="term" value="C:membrane"/>
    <property type="evidence" value="ECO:0007669"/>
    <property type="project" value="UniProtKB-SubCell"/>
</dbReference>
<dbReference type="NCBIfam" id="TIGR03462">
    <property type="entry name" value="CarR_dom_SF"/>
    <property type="match status" value="2"/>
</dbReference>
<evidence type="ECO:0000256" key="1">
    <source>
        <dbReference type="ARBA" id="ARBA00004141"/>
    </source>
</evidence>
<keyword evidence="11" id="KW-1185">Reference proteome</keyword>
<evidence type="ECO:0000313" key="10">
    <source>
        <dbReference type="EMBL" id="RCW32678.1"/>
    </source>
</evidence>
<evidence type="ECO:0000256" key="3">
    <source>
        <dbReference type="ARBA" id="ARBA00022692"/>
    </source>
</evidence>
<dbReference type="STRING" id="1168289.GCA_000259075_02858"/>